<sequence>MITTFWWYCGLISPMGHRSVETCFQYMGRFTYFVFGAEVLLWQIGNAKCTFPDTAAGAVLDVILIEMLPFMATLHWHLLSYVGSYSLNGALFQSWEGPLVFLVGSLVLLPLAVGVLREWNRAGLLGWVLRRVLAIAVGIILLTLVFSTSGFGLHLHHYFVALAAYFGSRGRSRVTAVARALCLGALINGLSHYGETYDLPLWYEGLGWYPPTGEVNVGAWGQGDQVIFTAAEATNVPDEVLLRWGLVRDLGASNCTEGYDPDDGTIFVVEMNHIEIYRGPSRHLTAPLFSTVPGDTAYVRVGRVSPGLSRRVVSASQVLKLQRGPSPLLWPYEASSDMCAKATTLAQQPDTLDGYI</sequence>
<feature type="transmembrane region" description="Helical" evidence="1">
    <location>
        <begin position="98"/>
        <end position="116"/>
    </location>
</feature>
<evidence type="ECO:0000256" key="1">
    <source>
        <dbReference type="SAM" id="Phobius"/>
    </source>
</evidence>
<comment type="caution">
    <text evidence="2">The sequence shown here is derived from an EMBL/GenBank/DDBJ whole genome shotgun (WGS) entry which is preliminary data.</text>
</comment>
<name>A0A812TG57_9DINO</name>
<protein>
    <submittedName>
        <fullName evidence="2">Uncharacterized protein</fullName>
    </submittedName>
</protein>
<accession>A0A812TG57</accession>
<dbReference type="AlphaFoldDB" id="A0A812TG57"/>
<evidence type="ECO:0000313" key="3">
    <source>
        <dbReference type="Proteomes" id="UP000604046"/>
    </source>
</evidence>
<dbReference type="OrthoDB" id="10482962at2759"/>
<keyword evidence="3" id="KW-1185">Reference proteome</keyword>
<dbReference type="Proteomes" id="UP000604046">
    <property type="component" value="Unassembled WGS sequence"/>
</dbReference>
<keyword evidence="1" id="KW-0812">Transmembrane</keyword>
<gene>
    <name evidence="2" type="ORF">SNAT2548_LOCUS29078</name>
</gene>
<organism evidence="2 3">
    <name type="scientific">Symbiodinium natans</name>
    <dbReference type="NCBI Taxonomy" id="878477"/>
    <lineage>
        <taxon>Eukaryota</taxon>
        <taxon>Sar</taxon>
        <taxon>Alveolata</taxon>
        <taxon>Dinophyceae</taxon>
        <taxon>Suessiales</taxon>
        <taxon>Symbiodiniaceae</taxon>
        <taxon>Symbiodinium</taxon>
    </lineage>
</organism>
<keyword evidence="1" id="KW-1133">Transmembrane helix</keyword>
<feature type="transmembrane region" description="Helical" evidence="1">
    <location>
        <begin position="128"/>
        <end position="145"/>
    </location>
</feature>
<keyword evidence="1" id="KW-0472">Membrane</keyword>
<feature type="transmembrane region" description="Helical" evidence="1">
    <location>
        <begin position="56"/>
        <end position="78"/>
    </location>
</feature>
<evidence type="ECO:0000313" key="2">
    <source>
        <dbReference type="EMBL" id="CAE7519573.1"/>
    </source>
</evidence>
<dbReference type="EMBL" id="CAJNDS010002543">
    <property type="protein sequence ID" value="CAE7519573.1"/>
    <property type="molecule type" value="Genomic_DNA"/>
</dbReference>
<reference evidence="2" key="1">
    <citation type="submission" date="2021-02" db="EMBL/GenBank/DDBJ databases">
        <authorList>
            <person name="Dougan E. K."/>
            <person name="Rhodes N."/>
            <person name="Thang M."/>
            <person name="Chan C."/>
        </authorList>
    </citation>
    <scope>NUCLEOTIDE SEQUENCE</scope>
</reference>
<proteinExistence type="predicted"/>